<dbReference type="AlphaFoldDB" id="A0A834ZLQ5"/>
<protein>
    <recommendedName>
        <fullName evidence="4">pectinesterase</fullName>
        <ecNumber evidence="4">3.1.1.11</ecNumber>
    </recommendedName>
</protein>
<keyword evidence="5" id="KW-0134">Cell wall</keyword>
<dbReference type="Gene3D" id="2.160.20.10">
    <property type="entry name" value="Single-stranded right-handed beta-helix, Pectin lyase-like"/>
    <property type="match status" value="1"/>
</dbReference>
<dbReference type="EMBL" id="JABCRI010000003">
    <property type="protein sequence ID" value="KAF8409715.1"/>
    <property type="molecule type" value="Genomic_DNA"/>
</dbReference>
<dbReference type="InterPro" id="IPR011050">
    <property type="entry name" value="Pectin_lyase_fold/virulence"/>
</dbReference>
<evidence type="ECO:0000256" key="9">
    <source>
        <dbReference type="ARBA" id="ARBA00023085"/>
    </source>
</evidence>
<feature type="domain" description="Pectinesterase catalytic" evidence="11">
    <location>
        <begin position="61"/>
        <end position="351"/>
    </location>
</feature>
<dbReference type="OMA" id="WHSRASD"/>
<reference evidence="12 13" key="1">
    <citation type="submission" date="2020-04" db="EMBL/GenBank/DDBJ databases">
        <title>Plant Genome Project.</title>
        <authorList>
            <person name="Zhang R.-G."/>
        </authorList>
    </citation>
    <scope>NUCLEOTIDE SEQUENCE [LARGE SCALE GENOMIC DNA]</scope>
    <source>
        <strain evidence="12">YNK0</strain>
        <tissue evidence="12">Leaf</tissue>
    </source>
</reference>
<dbReference type="OrthoDB" id="2019149at2759"/>
<comment type="pathway">
    <text evidence="2">Glycan metabolism; pectin degradation; 2-dehydro-3-deoxy-D-gluconate from pectin: step 1/5.</text>
</comment>
<comment type="subcellular location">
    <subcellularLocation>
        <location evidence="1">Secreted</location>
        <location evidence="1">Cell wall</location>
    </subcellularLocation>
</comment>
<evidence type="ECO:0000256" key="10">
    <source>
        <dbReference type="SAM" id="SignalP"/>
    </source>
</evidence>
<evidence type="ECO:0000256" key="1">
    <source>
        <dbReference type="ARBA" id="ARBA00004191"/>
    </source>
</evidence>
<feature type="chain" id="PRO_5032281669" description="pectinesterase" evidence="10">
    <location>
        <begin position="27"/>
        <end position="356"/>
    </location>
</feature>
<dbReference type="SUPFAM" id="SSF51126">
    <property type="entry name" value="Pectin lyase-like"/>
    <property type="match status" value="1"/>
</dbReference>
<dbReference type="GO" id="GO:0045490">
    <property type="term" value="P:pectin catabolic process"/>
    <property type="evidence" value="ECO:0007669"/>
    <property type="project" value="UniProtKB-UniPathway"/>
</dbReference>
<name>A0A834ZLQ5_TETSI</name>
<dbReference type="GO" id="GO:0030599">
    <property type="term" value="F:pectinesterase activity"/>
    <property type="evidence" value="ECO:0007669"/>
    <property type="project" value="UniProtKB-EC"/>
</dbReference>
<proteinExistence type="inferred from homology"/>
<keyword evidence="8" id="KW-0378">Hydrolase</keyword>
<dbReference type="GO" id="GO:0042545">
    <property type="term" value="P:cell wall modification"/>
    <property type="evidence" value="ECO:0007669"/>
    <property type="project" value="InterPro"/>
</dbReference>
<dbReference type="FunFam" id="2.160.20.10:FF:000008">
    <property type="entry name" value="Pectinesterase"/>
    <property type="match status" value="1"/>
</dbReference>
<gene>
    <name evidence="12" type="ORF">HHK36_005794</name>
</gene>
<evidence type="ECO:0000256" key="8">
    <source>
        <dbReference type="ARBA" id="ARBA00022801"/>
    </source>
</evidence>
<evidence type="ECO:0000256" key="6">
    <source>
        <dbReference type="ARBA" id="ARBA00022525"/>
    </source>
</evidence>
<keyword evidence="6" id="KW-0964">Secreted</keyword>
<keyword evidence="7 10" id="KW-0732">Signal</keyword>
<keyword evidence="9" id="KW-0063">Aspartyl esterase</keyword>
<evidence type="ECO:0000256" key="5">
    <source>
        <dbReference type="ARBA" id="ARBA00022512"/>
    </source>
</evidence>
<dbReference type="InterPro" id="IPR000070">
    <property type="entry name" value="Pectinesterase_cat"/>
</dbReference>
<sequence length="356" mass="39481">MNSSVISLSVLLLLFLLGTHLGFSASNEFLTMNFITWEDMVVDEELGRLNLNRGYNRSRVIVVAKDGSGNSVTVQGAVDLVPHHNQERVKIVILPGIYREKVLVPITKPYISFIGNQNSTTVITWNTKASDKDTNGQEIGTYNTASVAVESDYFCATGITFENTVVAVPGRIGMQAVALRISGDKAMFYRVGVIGSQDTLLDQSGTHYFFQCYIQGTVDFIFEVDILNQDCILHSTAKRSGAIAASHRESAVEDTGFSFVNCTVNGTGNIYLGRAWGRYSRAIYSYCNLDNIVTPSGWSDWGDPSRRRTVLLGEYQCKGKGANSSGRVPWSKSFSYEEARPFLDRSFIYGDQWLRL</sequence>
<keyword evidence="13" id="KW-1185">Reference proteome</keyword>
<organism evidence="12 13">
    <name type="scientific">Tetracentron sinense</name>
    <name type="common">Spur-leaf</name>
    <dbReference type="NCBI Taxonomy" id="13715"/>
    <lineage>
        <taxon>Eukaryota</taxon>
        <taxon>Viridiplantae</taxon>
        <taxon>Streptophyta</taxon>
        <taxon>Embryophyta</taxon>
        <taxon>Tracheophyta</taxon>
        <taxon>Spermatophyta</taxon>
        <taxon>Magnoliopsida</taxon>
        <taxon>Trochodendrales</taxon>
        <taxon>Trochodendraceae</taxon>
        <taxon>Tetracentron</taxon>
    </lineage>
</organism>
<dbReference type="Proteomes" id="UP000655225">
    <property type="component" value="Unassembled WGS sequence"/>
</dbReference>
<dbReference type="EC" id="3.1.1.11" evidence="4"/>
<evidence type="ECO:0000259" key="11">
    <source>
        <dbReference type="Pfam" id="PF01095"/>
    </source>
</evidence>
<evidence type="ECO:0000313" key="13">
    <source>
        <dbReference type="Proteomes" id="UP000655225"/>
    </source>
</evidence>
<evidence type="ECO:0000256" key="4">
    <source>
        <dbReference type="ARBA" id="ARBA00013229"/>
    </source>
</evidence>
<dbReference type="UniPathway" id="UPA00545">
    <property type="reaction ID" value="UER00823"/>
</dbReference>
<comment type="similarity">
    <text evidence="3">Belongs to the pectinesterase family.</text>
</comment>
<dbReference type="PANTHER" id="PTHR31321">
    <property type="entry name" value="ACYL-COA THIOESTER HYDROLASE YBHC-RELATED"/>
    <property type="match status" value="1"/>
</dbReference>
<evidence type="ECO:0000256" key="2">
    <source>
        <dbReference type="ARBA" id="ARBA00005184"/>
    </source>
</evidence>
<evidence type="ECO:0000256" key="3">
    <source>
        <dbReference type="ARBA" id="ARBA00008891"/>
    </source>
</evidence>
<dbReference type="Pfam" id="PF01095">
    <property type="entry name" value="Pectinesterase"/>
    <property type="match status" value="1"/>
</dbReference>
<comment type="caution">
    <text evidence="12">The sequence shown here is derived from an EMBL/GenBank/DDBJ whole genome shotgun (WGS) entry which is preliminary data.</text>
</comment>
<evidence type="ECO:0000256" key="7">
    <source>
        <dbReference type="ARBA" id="ARBA00022729"/>
    </source>
</evidence>
<dbReference type="InterPro" id="IPR012334">
    <property type="entry name" value="Pectin_lyas_fold"/>
</dbReference>
<accession>A0A834ZLQ5</accession>
<feature type="signal peptide" evidence="10">
    <location>
        <begin position="1"/>
        <end position="26"/>
    </location>
</feature>
<dbReference type="PANTHER" id="PTHR31321:SF31">
    <property type="entry name" value="PECTINESTERASE QRT1"/>
    <property type="match status" value="1"/>
</dbReference>
<evidence type="ECO:0000313" key="12">
    <source>
        <dbReference type="EMBL" id="KAF8409715.1"/>
    </source>
</evidence>